<reference evidence="3" key="1">
    <citation type="journal article" date="2014" name="Genome Announc.">
        <title>Genome sequence and annotation of Acremonium chrysogenum, producer of the beta-lactam antibiotic cephalosporin C.</title>
        <authorList>
            <person name="Terfehr D."/>
            <person name="Dahlmann T.A."/>
            <person name="Specht T."/>
            <person name="Zadra I."/>
            <person name="Kuernsteiner H."/>
            <person name="Kueck U."/>
        </authorList>
    </citation>
    <scope>NUCLEOTIDE SEQUENCE [LARGE SCALE GENOMIC DNA]</scope>
    <source>
        <strain evidence="3">ATCC 11550 / CBS 779.69 / DSM 880 / IAM 14645 / JCM 23072 / IMI 49137</strain>
    </source>
</reference>
<keyword evidence="1" id="KW-1133">Transmembrane helix</keyword>
<dbReference type="EMBL" id="JPKY01000033">
    <property type="protein sequence ID" value="KFH45391.1"/>
    <property type="molecule type" value="Genomic_DNA"/>
</dbReference>
<sequence>MSENTTHSRNNSNNGSGIRSTVNQKASTAFTMAQHSIDRVVPPSSRQRAYTTASAYAKQRPILFSFIVSQLALSFLPLLTFTVFSLSTIAFSLGAAVLFSLFWIGLAFMLLVPTLLATSSLAVLVWAWVAGTFVVARWLYVRSPFAGSGGGGVFSGEMEVDAAGRQVRVKKDEQGLGGAIDGKH</sequence>
<evidence type="ECO:0000256" key="1">
    <source>
        <dbReference type="SAM" id="Phobius"/>
    </source>
</evidence>
<dbReference type="STRING" id="857340.A0A086T7Q9"/>
<gene>
    <name evidence="2" type="ORF">ACRE_038050</name>
</gene>
<dbReference type="OrthoDB" id="3928876at2759"/>
<proteinExistence type="predicted"/>
<accession>A0A086T7Q9</accession>
<dbReference type="Proteomes" id="UP000029964">
    <property type="component" value="Unassembled WGS sequence"/>
</dbReference>
<feature type="transmembrane region" description="Helical" evidence="1">
    <location>
        <begin position="89"/>
        <end position="112"/>
    </location>
</feature>
<dbReference type="HOGENOM" id="CLU_121506_0_0_1"/>
<organism evidence="2 3">
    <name type="scientific">Hapsidospora chrysogenum (strain ATCC 11550 / CBS 779.69 / DSM 880 / IAM 14645 / JCM 23072 / IMI 49137)</name>
    <name type="common">Acremonium chrysogenum</name>
    <dbReference type="NCBI Taxonomy" id="857340"/>
    <lineage>
        <taxon>Eukaryota</taxon>
        <taxon>Fungi</taxon>
        <taxon>Dikarya</taxon>
        <taxon>Ascomycota</taxon>
        <taxon>Pezizomycotina</taxon>
        <taxon>Sordariomycetes</taxon>
        <taxon>Hypocreomycetidae</taxon>
        <taxon>Hypocreales</taxon>
        <taxon>Bionectriaceae</taxon>
        <taxon>Hapsidospora</taxon>
    </lineage>
</organism>
<evidence type="ECO:0000313" key="2">
    <source>
        <dbReference type="EMBL" id="KFH45391.1"/>
    </source>
</evidence>
<dbReference type="Pfam" id="PF16015">
    <property type="entry name" value="Promethin"/>
    <property type="match status" value="1"/>
</dbReference>
<dbReference type="AlphaFoldDB" id="A0A086T7Q9"/>
<keyword evidence="1" id="KW-0812">Transmembrane</keyword>
<keyword evidence="3" id="KW-1185">Reference proteome</keyword>
<keyword evidence="1" id="KW-0472">Membrane</keyword>
<name>A0A086T7Q9_HAPC1</name>
<comment type="caution">
    <text evidence="2">The sequence shown here is derived from an EMBL/GenBank/DDBJ whole genome shotgun (WGS) entry which is preliminary data.</text>
</comment>
<protein>
    <submittedName>
        <fullName evidence="2">Uncharacterized protein</fullName>
    </submittedName>
</protein>
<feature type="transmembrane region" description="Helical" evidence="1">
    <location>
        <begin position="62"/>
        <end position="83"/>
    </location>
</feature>
<evidence type="ECO:0000313" key="3">
    <source>
        <dbReference type="Proteomes" id="UP000029964"/>
    </source>
</evidence>
<feature type="transmembrane region" description="Helical" evidence="1">
    <location>
        <begin position="121"/>
        <end position="140"/>
    </location>
</feature>